<evidence type="ECO:0000313" key="1">
    <source>
        <dbReference type="EMBL" id="OGY24636.1"/>
    </source>
</evidence>
<accession>A0A1G1WAC3</accession>
<dbReference type="EMBL" id="MHCQ01000018">
    <property type="protein sequence ID" value="OGY24636.1"/>
    <property type="molecule type" value="Genomic_DNA"/>
</dbReference>
<comment type="caution">
    <text evidence="1">The sequence shown here is derived from an EMBL/GenBank/DDBJ whole genome shotgun (WGS) entry which is preliminary data.</text>
</comment>
<dbReference type="Proteomes" id="UP000177103">
    <property type="component" value="Unassembled WGS sequence"/>
</dbReference>
<dbReference type="AlphaFoldDB" id="A0A1G1WAC3"/>
<protein>
    <submittedName>
        <fullName evidence="1">Uncharacterized protein</fullName>
    </submittedName>
</protein>
<evidence type="ECO:0000313" key="2">
    <source>
        <dbReference type="Proteomes" id="UP000177103"/>
    </source>
</evidence>
<name>A0A1G1WAC3_9BACT</name>
<gene>
    <name evidence="1" type="ORF">A2Y57_00755</name>
</gene>
<proteinExistence type="predicted"/>
<sequence length="75" mass="8652">MPNDKNNQKIFNLEERTAKFGEEVIKFCLKIPRNPVTTLSSIKSRIKKQMSKINLIKLIILNKSQLLEISKLGLI</sequence>
<organism evidence="1 2">
    <name type="scientific">Candidatus Woykebacteria bacterium RBG_13_40_7b</name>
    <dbReference type="NCBI Taxonomy" id="1802594"/>
    <lineage>
        <taxon>Bacteria</taxon>
        <taxon>Candidatus Woykeibacteriota</taxon>
    </lineage>
</organism>
<reference evidence="1 2" key="1">
    <citation type="journal article" date="2016" name="Nat. Commun.">
        <title>Thousands of microbial genomes shed light on interconnected biogeochemical processes in an aquifer system.</title>
        <authorList>
            <person name="Anantharaman K."/>
            <person name="Brown C.T."/>
            <person name="Hug L.A."/>
            <person name="Sharon I."/>
            <person name="Castelle C.J."/>
            <person name="Probst A.J."/>
            <person name="Thomas B.C."/>
            <person name="Singh A."/>
            <person name="Wilkins M.J."/>
            <person name="Karaoz U."/>
            <person name="Brodie E.L."/>
            <person name="Williams K.H."/>
            <person name="Hubbard S.S."/>
            <person name="Banfield J.F."/>
        </authorList>
    </citation>
    <scope>NUCLEOTIDE SEQUENCE [LARGE SCALE GENOMIC DNA]</scope>
</reference>